<name>B0CWM0_LACBS</name>
<proteinExistence type="predicted"/>
<dbReference type="EMBL" id="DS547093">
    <property type="protein sequence ID" value="EDR13090.1"/>
    <property type="molecule type" value="Genomic_DNA"/>
</dbReference>
<dbReference type="InParanoid" id="B0CWM0"/>
<gene>
    <name evidence="1" type="ORF">LACBIDRAFT_308545</name>
</gene>
<reference evidence="1 2" key="1">
    <citation type="journal article" date="2008" name="Nature">
        <title>The genome of Laccaria bicolor provides insights into mycorrhizal symbiosis.</title>
        <authorList>
            <person name="Martin F."/>
            <person name="Aerts A."/>
            <person name="Ahren D."/>
            <person name="Brun A."/>
            <person name="Danchin E.G.J."/>
            <person name="Duchaussoy F."/>
            <person name="Gibon J."/>
            <person name="Kohler A."/>
            <person name="Lindquist E."/>
            <person name="Pereda V."/>
            <person name="Salamov A."/>
            <person name="Shapiro H.J."/>
            <person name="Wuyts J."/>
            <person name="Blaudez D."/>
            <person name="Buee M."/>
            <person name="Brokstein P."/>
            <person name="Canbaeck B."/>
            <person name="Cohen D."/>
            <person name="Courty P.E."/>
            <person name="Coutinho P.M."/>
            <person name="Delaruelle C."/>
            <person name="Detter J.C."/>
            <person name="Deveau A."/>
            <person name="DiFazio S."/>
            <person name="Duplessis S."/>
            <person name="Fraissinet-Tachet L."/>
            <person name="Lucic E."/>
            <person name="Frey-Klett P."/>
            <person name="Fourrey C."/>
            <person name="Feussner I."/>
            <person name="Gay G."/>
            <person name="Grimwood J."/>
            <person name="Hoegger P.J."/>
            <person name="Jain P."/>
            <person name="Kilaru S."/>
            <person name="Labbe J."/>
            <person name="Lin Y.C."/>
            <person name="Legue V."/>
            <person name="Le Tacon F."/>
            <person name="Marmeisse R."/>
            <person name="Melayah D."/>
            <person name="Montanini B."/>
            <person name="Muratet M."/>
            <person name="Nehls U."/>
            <person name="Niculita-Hirzel H."/>
            <person name="Oudot-Le Secq M.P."/>
            <person name="Peter M."/>
            <person name="Quesneville H."/>
            <person name="Rajashekar B."/>
            <person name="Reich M."/>
            <person name="Rouhier N."/>
            <person name="Schmutz J."/>
            <person name="Yin T."/>
            <person name="Chalot M."/>
            <person name="Henrissat B."/>
            <person name="Kuees U."/>
            <person name="Lucas S."/>
            <person name="Van de Peer Y."/>
            <person name="Podila G.K."/>
            <person name="Polle A."/>
            <person name="Pukkila P.J."/>
            <person name="Richardson P.M."/>
            <person name="Rouze P."/>
            <person name="Sanders I.R."/>
            <person name="Stajich J.E."/>
            <person name="Tunlid A."/>
            <person name="Tuskan G."/>
            <person name="Grigoriev I.V."/>
        </authorList>
    </citation>
    <scope>NUCLEOTIDE SEQUENCE [LARGE SCALE GENOMIC DNA]</scope>
    <source>
        <strain evidence="2">S238N-H82 / ATCC MYA-4686</strain>
    </source>
</reference>
<protein>
    <submittedName>
        <fullName evidence="1">Predicted protein</fullName>
    </submittedName>
</protein>
<dbReference type="KEGG" id="lbc:LACBIDRAFT_308545"/>
<dbReference type="HOGENOM" id="CLU_2264219_0_0_1"/>
<dbReference type="RefSeq" id="XP_001875588.1">
    <property type="nucleotide sequence ID" value="XM_001875553.1"/>
</dbReference>
<accession>B0CWM0</accession>
<keyword evidence="2" id="KW-1185">Reference proteome</keyword>
<evidence type="ECO:0000313" key="2">
    <source>
        <dbReference type="Proteomes" id="UP000001194"/>
    </source>
</evidence>
<dbReference type="Proteomes" id="UP000001194">
    <property type="component" value="Unassembled WGS sequence"/>
</dbReference>
<evidence type="ECO:0000313" key="1">
    <source>
        <dbReference type="EMBL" id="EDR13090.1"/>
    </source>
</evidence>
<dbReference type="GeneID" id="6071513"/>
<sequence>MALSLAYDTMYTNKTKVDRIFGIRDWRVLIHDSLHNSDHRPMAKGRKEGEHWTAWAFDMKSNRSIFYLHMYKAGRAAKFGADTRKTFRAYEYDLLWSGEVTAK</sequence>
<dbReference type="AlphaFoldDB" id="B0CWM0"/>
<organism evidence="2">
    <name type="scientific">Laccaria bicolor (strain S238N-H82 / ATCC MYA-4686)</name>
    <name type="common">Bicoloured deceiver</name>
    <name type="synonym">Laccaria laccata var. bicolor</name>
    <dbReference type="NCBI Taxonomy" id="486041"/>
    <lineage>
        <taxon>Eukaryota</taxon>
        <taxon>Fungi</taxon>
        <taxon>Dikarya</taxon>
        <taxon>Basidiomycota</taxon>
        <taxon>Agaricomycotina</taxon>
        <taxon>Agaricomycetes</taxon>
        <taxon>Agaricomycetidae</taxon>
        <taxon>Agaricales</taxon>
        <taxon>Agaricineae</taxon>
        <taxon>Hydnangiaceae</taxon>
        <taxon>Laccaria</taxon>
    </lineage>
</organism>